<proteinExistence type="predicted"/>
<dbReference type="EMBL" id="JEMA01000415">
    <property type="protein sequence ID" value="KYF70182.1"/>
    <property type="molecule type" value="Genomic_DNA"/>
</dbReference>
<comment type="caution">
    <text evidence="2">The sequence shown here is derived from an EMBL/GenBank/DDBJ whole genome shotgun (WGS) entry which is preliminary data.</text>
</comment>
<dbReference type="AlphaFoldDB" id="A0A150QQS5"/>
<dbReference type="PROSITE" id="PS51257">
    <property type="entry name" value="PROKAR_LIPOPROTEIN"/>
    <property type="match status" value="1"/>
</dbReference>
<name>A0A150QQS5_SORCE</name>
<keyword evidence="1" id="KW-0732">Signal</keyword>
<organism evidence="2 3">
    <name type="scientific">Sorangium cellulosum</name>
    <name type="common">Polyangium cellulosum</name>
    <dbReference type="NCBI Taxonomy" id="56"/>
    <lineage>
        <taxon>Bacteria</taxon>
        <taxon>Pseudomonadati</taxon>
        <taxon>Myxococcota</taxon>
        <taxon>Polyangia</taxon>
        <taxon>Polyangiales</taxon>
        <taxon>Polyangiaceae</taxon>
        <taxon>Sorangium</taxon>
    </lineage>
</organism>
<evidence type="ECO:0000256" key="1">
    <source>
        <dbReference type="SAM" id="SignalP"/>
    </source>
</evidence>
<feature type="signal peptide" evidence="1">
    <location>
        <begin position="1"/>
        <end position="19"/>
    </location>
</feature>
<dbReference type="Proteomes" id="UP000075260">
    <property type="component" value="Unassembled WGS sequence"/>
</dbReference>
<feature type="chain" id="PRO_5007566990" description="Secreted protein" evidence="1">
    <location>
        <begin position="20"/>
        <end position="349"/>
    </location>
</feature>
<accession>A0A150QQS5</accession>
<evidence type="ECO:0000313" key="2">
    <source>
        <dbReference type="EMBL" id="KYF70182.1"/>
    </source>
</evidence>
<sequence>MTMKRYPIVIALAVAGSFAGCWSNGAVQLYSCDDPCYGLELYECDDPCVVCEGGCLPPPPLGFDDPIVLWMSDASGEAPVPECPAEAPLLVFDGYGGFDAEHACPTCLCTEPSCELPRGLTGSASATCGGAAPTSFDAPEGWSGACAAPAAVSSGELGSLRIEAPTVSGCAPAIDPAGAPPELPAPWSARARGCAGSAAKHTCREPGKMCVAAPMPLPTGSAMCIRYLRSGAPKCPEEYPELRELYQGFDDTRSCTPCGCGPLEDSACAALVSAYEDASCGQLLGAETVTLAGPKCVAGPDLRFESMDARWIKNEPGSCAATGGVATGEVTPEGASFFCCQSDEVIAVP</sequence>
<evidence type="ECO:0000313" key="3">
    <source>
        <dbReference type="Proteomes" id="UP000075260"/>
    </source>
</evidence>
<protein>
    <recommendedName>
        <fullName evidence="4">Secreted protein</fullName>
    </recommendedName>
</protein>
<reference evidence="2 3" key="1">
    <citation type="submission" date="2014-02" db="EMBL/GenBank/DDBJ databases">
        <title>The small core and large imbalanced accessory genome model reveals a collaborative survival strategy of Sorangium cellulosum strains in nature.</title>
        <authorList>
            <person name="Han K."/>
            <person name="Peng R."/>
            <person name="Blom J."/>
            <person name="Li Y.-Z."/>
        </authorList>
    </citation>
    <scope>NUCLEOTIDE SEQUENCE [LARGE SCALE GENOMIC DNA]</scope>
    <source>
        <strain evidence="2 3">So0008-312</strain>
    </source>
</reference>
<gene>
    <name evidence="2" type="ORF">BE15_07160</name>
</gene>
<dbReference type="OrthoDB" id="5520329at2"/>
<evidence type="ECO:0008006" key="4">
    <source>
        <dbReference type="Google" id="ProtNLM"/>
    </source>
</evidence>